<evidence type="ECO:0000259" key="2">
    <source>
        <dbReference type="Pfam" id="PF12697"/>
    </source>
</evidence>
<dbReference type="EC" id="3.1.-.-" evidence="3"/>
<dbReference type="AlphaFoldDB" id="A0A1L9NS45"/>
<dbReference type="Gene3D" id="3.40.50.1820">
    <property type="entry name" value="alpha/beta hydrolase"/>
    <property type="match status" value="1"/>
</dbReference>
<organism evidence="3 4">
    <name type="scientific">Planktotalea frisia</name>
    <dbReference type="NCBI Taxonomy" id="696762"/>
    <lineage>
        <taxon>Bacteria</taxon>
        <taxon>Pseudomonadati</taxon>
        <taxon>Pseudomonadota</taxon>
        <taxon>Alphaproteobacteria</taxon>
        <taxon>Rhodobacterales</taxon>
        <taxon>Paracoccaceae</taxon>
        <taxon>Planktotalea</taxon>
    </lineage>
</organism>
<name>A0A1L9NS45_9RHOB</name>
<proteinExistence type="predicted"/>
<gene>
    <name evidence="3" type="primary">ybfF</name>
    <name evidence="3" type="ORF">PFRI_36350</name>
</gene>
<protein>
    <submittedName>
        <fullName evidence="3">Esterase YbfF</fullName>
        <ecNumber evidence="3">3.1.-.-</ecNumber>
    </submittedName>
</protein>
<evidence type="ECO:0000256" key="1">
    <source>
        <dbReference type="ARBA" id="ARBA00022801"/>
    </source>
</evidence>
<dbReference type="Pfam" id="PF12697">
    <property type="entry name" value="Abhydrolase_6"/>
    <property type="match status" value="1"/>
</dbReference>
<reference evidence="3 4" key="1">
    <citation type="submission" date="2016-10" db="EMBL/GenBank/DDBJ databases">
        <title>Genome sequence of Planktotalea frisia SH6-1.</title>
        <authorList>
            <person name="Poehlein A."/>
            <person name="Bakenhus I."/>
            <person name="Voget S."/>
            <person name="Brinkhoff T."/>
            <person name="Simon M."/>
        </authorList>
    </citation>
    <scope>NUCLEOTIDE SEQUENCE [LARGE SCALE GENOMIC DNA]</scope>
    <source>
        <strain evidence="3 4">SH6-1</strain>
    </source>
</reference>
<evidence type="ECO:0000313" key="4">
    <source>
        <dbReference type="Proteomes" id="UP000184514"/>
    </source>
</evidence>
<dbReference type="InterPro" id="IPR000073">
    <property type="entry name" value="AB_hydrolase_1"/>
</dbReference>
<keyword evidence="4" id="KW-1185">Reference proteome</keyword>
<accession>A0A1L9NS45</accession>
<dbReference type="GO" id="GO:0052689">
    <property type="term" value="F:carboxylic ester hydrolase activity"/>
    <property type="evidence" value="ECO:0007669"/>
    <property type="project" value="TreeGrafter"/>
</dbReference>
<dbReference type="STRING" id="696762.PFRI_36350"/>
<keyword evidence="1 3" id="KW-0378">Hydrolase</keyword>
<dbReference type="EMBL" id="MLCB01000200">
    <property type="protein sequence ID" value="OJI92130.1"/>
    <property type="molecule type" value="Genomic_DNA"/>
</dbReference>
<dbReference type="Proteomes" id="UP000184514">
    <property type="component" value="Unassembled WGS sequence"/>
</dbReference>
<dbReference type="RefSeq" id="WP_072632125.1">
    <property type="nucleotide sequence ID" value="NZ_MLCB01000200.1"/>
</dbReference>
<comment type="caution">
    <text evidence="3">The sequence shown here is derived from an EMBL/GenBank/DDBJ whole genome shotgun (WGS) entry which is preliminary data.</text>
</comment>
<evidence type="ECO:0000313" key="3">
    <source>
        <dbReference type="EMBL" id="OJI92130.1"/>
    </source>
</evidence>
<dbReference type="PANTHER" id="PTHR46118:SF4">
    <property type="entry name" value="PROTEIN ABHD11"/>
    <property type="match status" value="1"/>
</dbReference>
<feature type="domain" description="AB hydrolase-1" evidence="2">
    <location>
        <begin position="18"/>
        <end position="243"/>
    </location>
</feature>
<dbReference type="PRINTS" id="PR00111">
    <property type="entry name" value="ABHYDROLASE"/>
</dbReference>
<dbReference type="PANTHER" id="PTHR46118">
    <property type="entry name" value="PROTEIN ABHD11"/>
    <property type="match status" value="1"/>
</dbReference>
<dbReference type="InterPro" id="IPR029058">
    <property type="entry name" value="AB_hydrolase_fold"/>
</dbReference>
<dbReference type="SUPFAM" id="SSF53474">
    <property type="entry name" value="alpha/beta-Hydrolases"/>
    <property type="match status" value="1"/>
</dbReference>
<sequence>MLHYLTHGTDTTKPPLMIVHGLFGSARNWNVIAKRMSETRTVIAPDMRNHGNSFHADSHSYTDMAADLSELIDALGGTVDLVGHSMGGKAAMVLALSNPSQVARLLVADIAPVAYTHSQQQFIDAMRAVNLSQVTRRADAVTQLAQHVEDKTLQSFFTQSLDVKNQRWHYNLDALERDMAKILSFPEIKGTYEGLTLFLSGANSDYVLPEHRDKIRTHFSNAKFAKIQDAGHWLHAEQPRAFEASLRAFLDYKV</sequence>
<dbReference type="OrthoDB" id="9808398at2"/>